<organism evidence="2 3">
    <name type="scientific">Durusdinium trenchii</name>
    <dbReference type="NCBI Taxonomy" id="1381693"/>
    <lineage>
        <taxon>Eukaryota</taxon>
        <taxon>Sar</taxon>
        <taxon>Alveolata</taxon>
        <taxon>Dinophyceae</taxon>
        <taxon>Suessiales</taxon>
        <taxon>Symbiodiniaceae</taxon>
        <taxon>Durusdinium</taxon>
    </lineage>
</organism>
<dbReference type="Proteomes" id="UP001642484">
    <property type="component" value="Unassembled WGS sequence"/>
</dbReference>
<feature type="region of interest" description="Disordered" evidence="1">
    <location>
        <begin position="237"/>
        <end position="261"/>
    </location>
</feature>
<proteinExistence type="predicted"/>
<sequence>MIYSPENDAAGDAHQEILNAERKRTRQLEADMDALRCTHVAEMDAAQSANQKLTSEFNTLKELCEEQQKQLAQLAEKLNALANSSEATSPGKETEQPSPPETLPSPPNPPMEHAARAYLESKLASSASPDVIPSPSCPGGADMAPADMAPPPPAKIEAMYRLRQMSKQWRKKIAGAIAYCEKRKLYKKCLYEGCRKYLVLMEDRVEVGDEKIRELEELAEAAGFLSESYDMGIGDAVDVSDDESESKDLKKKPTSGLPPIEGDETYAQFTNKYKKAMLNRRQVYKDVSERLSSEGCTTHEFLDCARGSHRHCFLWASMPHKLYSAAHKGFELGNAVIDSLMAEFAIQARGVPQRLTKAYSVCACFCKQVLKESPHLKIFTKENLHWSSLASMPDSTMKASDVAMFLKWLCDYMSGPIEFDDVLELAFKAVCSMDDFMRLVYTADRIWLTRAEATQDWSLEFISKKYAPEVAKIRELCKELPEDYDDIKLMRYAMQHPGKPEDAAANVKEVLAWRQGEGAQLCEAAAKAIEKAQEGGGWDNAPVLAAAPYADKISKYITPSQMVVVSTKVGDLVTCIRASTIDSEALMKEVSEEEMTEFFIYAREVNSAIAELRTRAGHVCRLISANDLTGVSKFPAPDLAWTELGSWVGWMWFRWQWFKQSTPNGGSGR</sequence>
<dbReference type="InterPro" id="IPR036865">
    <property type="entry name" value="CRAL-TRIO_dom_sf"/>
</dbReference>
<reference evidence="2 3" key="1">
    <citation type="submission" date="2024-02" db="EMBL/GenBank/DDBJ databases">
        <authorList>
            <person name="Chen Y."/>
            <person name="Shah S."/>
            <person name="Dougan E. K."/>
            <person name="Thang M."/>
            <person name="Chan C."/>
        </authorList>
    </citation>
    <scope>NUCLEOTIDE SEQUENCE [LARGE SCALE GENOMIC DNA]</scope>
</reference>
<evidence type="ECO:0000313" key="3">
    <source>
        <dbReference type="Proteomes" id="UP001642484"/>
    </source>
</evidence>
<gene>
    <name evidence="2" type="ORF">CCMP2556_LOCUS42439</name>
</gene>
<feature type="compositionally biased region" description="Basic and acidic residues" evidence="1">
    <location>
        <begin position="11"/>
        <end position="22"/>
    </location>
</feature>
<accession>A0ABP0QI22</accession>
<keyword evidence="3" id="KW-1185">Reference proteome</keyword>
<feature type="region of interest" description="Disordered" evidence="1">
    <location>
        <begin position="83"/>
        <end position="112"/>
    </location>
</feature>
<feature type="region of interest" description="Disordered" evidence="1">
    <location>
        <begin position="125"/>
        <end position="152"/>
    </location>
</feature>
<feature type="region of interest" description="Disordered" evidence="1">
    <location>
        <begin position="1"/>
        <end position="22"/>
    </location>
</feature>
<evidence type="ECO:0000256" key="1">
    <source>
        <dbReference type="SAM" id="MobiDB-lite"/>
    </source>
</evidence>
<feature type="compositionally biased region" description="Pro residues" evidence="1">
    <location>
        <begin position="97"/>
        <end position="110"/>
    </location>
</feature>
<name>A0ABP0QI22_9DINO</name>
<dbReference type="EMBL" id="CAXAMN010024583">
    <property type="protein sequence ID" value="CAK9087882.1"/>
    <property type="molecule type" value="Genomic_DNA"/>
</dbReference>
<protein>
    <submittedName>
        <fullName evidence="2">Uncharacterized protein</fullName>
    </submittedName>
</protein>
<feature type="compositionally biased region" description="Low complexity" evidence="1">
    <location>
        <begin position="138"/>
        <end position="147"/>
    </location>
</feature>
<comment type="caution">
    <text evidence="2">The sequence shown here is derived from an EMBL/GenBank/DDBJ whole genome shotgun (WGS) entry which is preliminary data.</text>
</comment>
<dbReference type="Gene3D" id="3.40.525.10">
    <property type="entry name" value="CRAL-TRIO lipid binding domain"/>
    <property type="match status" value="1"/>
</dbReference>
<evidence type="ECO:0000313" key="2">
    <source>
        <dbReference type="EMBL" id="CAK9087882.1"/>
    </source>
</evidence>